<reference evidence="2 3" key="1">
    <citation type="journal article" date="2018" name="Sci. Data">
        <title>The draft genome sequence of cork oak.</title>
        <authorList>
            <person name="Ramos A.M."/>
            <person name="Usie A."/>
            <person name="Barbosa P."/>
            <person name="Barros P.M."/>
            <person name="Capote T."/>
            <person name="Chaves I."/>
            <person name="Simoes F."/>
            <person name="Abreu I."/>
            <person name="Carrasquinho I."/>
            <person name="Faro C."/>
            <person name="Guimaraes J.B."/>
            <person name="Mendonca D."/>
            <person name="Nobrega F."/>
            <person name="Rodrigues L."/>
            <person name="Saibo N.J.M."/>
            <person name="Varela M.C."/>
            <person name="Egas C."/>
            <person name="Matos J."/>
            <person name="Miguel C.M."/>
            <person name="Oliveira M.M."/>
            <person name="Ricardo C.P."/>
            <person name="Goncalves S."/>
        </authorList>
    </citation>
    <scope>NUCLEOTIDE SEQUENCE [LARGE SCALE GENOMIC DNA]</scope>
    <source>
        <strain evidence="3">cv. HL8</strain>
    </source>
</reference>
<feature type="transmembrane region" description="Helical" evidence="1">
    <location>
        <begin position="107"/>
        <end position="124"/>
    </location>
</feature>
<proteinExistence type="predicted"/>
<accession>A0AAW0LXA1</accession>
<keyword evidence="1" id="KW-0812">Transmembrane</keyword>
<keyword evidence="3" id="KW-1185">Reference proteome</keyword>
<keyword evidence="1" id="KW-1133">Transmembrane helix</keyword>
<sequence length="148" mass="17171">MIKVEGLTTREEIEEEECTKATISFNQFHILHYVWQDFRDHKSQFFGQSFPEGVQPNTNFSLGFYLFYHGSFLECKIVKEEGRASFGDSLHWMEIWSTGQVMDLPKWYAGLVVFFICAYMQLLLPGRGGHWDGREGKVLSSTALKEKT</sequence>
<dbReference type="Proteomes" id="UP000237347">
    <property type="component" value="Unassembled WGS sequence"/>
</dbReference>
<gene>
    <name evidence="2" type="ORF">CFP56_029775</name>
</gene>
<keyword evidence="1" id="KW-0472">Membrane</keyword>
<evidence type="ECO:0000313" key="2">
    <source>
        <dbReference type="EMBL" id="KAK7855036.1"/>
    </source>
</evidence>
<organism evidence="2 3">
    <name type="scientific">Quercus suber</name>
    <name type="common">Cork oak</name>
    <dbReference type="NCBI Taxonomy" id="58331"/>
    <lineage>
        <taxon>Eukaryota</taxon>
        <taxon>Viridiplantae</taxon>
        <taxon>Streptophyta</taxon>
        <taxon>Embryophyta</taxon>
        <taxon>Tracheophyta</taxon>
        <taxon>Spermatophyta</taxon>
        <taxon>Magnoliopsida</taxon>
        <taxon>eudicotyledons</taxon>
        <taxon>Gunneridae</taxon>
        <taxon>Pentapetalae</taxon>
        <taxon>rosids</taxon>
        <taxon>fabids</taxon>
        <taxon>Fagales</taxon>
        <taxon>Fagaceae</taxon>
        <taxon>Quercus</taxon>
    </lineage>
</organism>
<evidence type="ECO:0000313" key="3">
    <source>
        <dbReference type="Proteomes" id="UP000237347"/>
    </source>
</evidence>
<dbReference type="AlphaFoldDB" id="A0AAW0LXA1"/>
<evidence type="ECO:0000256" key="1">
    <source>
        <dbReference type="SAM" id="Phobius"/>
    </source>
</evidence>
<comment type="caution">
    <text evidence="2">The sequence shown here is derived from an EMBL/GenBank/DDBJ whole genome shotgun (WGS) entry which is preliminary data.</text>
</comment>
<dbReference type="EMBL" id="PKMF04000049">
    <property type="protein sequence ID" value="KAK7855036.1"/>
    <property type="molecule type" value="Genomic_DNA"/>
</dbReference>
<protein>
    <submittedName>
        <fullName evidence="2">Uncharacterized protein</fullName>
    </submittedName>
</protein>
<name>A0AAW0LXA1_QUESU</name>